<gene>
    <name evidence="2" type="ORF">SMN809_LOCUS75294</name>
</gene>
<evidence type="ECO:0000313" key="2">
    <source>
        <dbReference type="EMBL" id="CAF5200303.1"/>
    </source>
</evidence>
<feature type="region of interest" description="Disordered" evidence="1">
    <location>
        <begin position="47"/>
        <end position="71"/>
    </location>
</feature>
<comment type="caution">
    <text evidence="2">The sequence shown here is derived from an EMBL/GenBank/DDBJ whole genome shotgun (WGS) entry which is preliminary data.</text>
</comment>
<organism evidence="2 3">
    <name type="scientific">Rotaria magnacalcarata</name>
    <dbReference type="NCBI Taxonomy" id="392030"/>
    <lineage>
        <taxon>Eukaryota</taxon>
        <taxon>Metazoa</taxon>
        <taxon>Spiralia</taxon>
        <taxon>Gnathifera</taxon>
        <taxon>Rotifera</taxon>
        <taxon>Eurotatoria</taxon>
        <taxon>Bdelloidea</taxon>
        <taxon>Philodinida</taxon>
        <taxon>Philodinidae</taxon>
        <taxon>Rotaria</taxon>
    </lineage>
</organism>
<reference evidence="2" key="1">
    <citation type="submission" date="2021-02" db="EMBL/GenBank/DDBJ databases">
        <authorList>
            <person name="Nowell W R."/>
        </authorList>
    </citation>
    <scope>NUCLEOTIDE SEQUENCE</scope>
</reference>
<accession>A0A8S3IK72</accession>
<evidence type="ECO:0000256" key="1">
    <source>
        <dbReference type="SAM" id="MobiDB-lite"/>
    </source>
</evidence>
<protein>
    <submittedName>
        <fullName evidence="2">Uncharacterized protein</fullName>
    </submittedName>
</protein>
<dbReference type="AlphaFoldDB" id="A0A8S3IK72"/>
<dbReference type="EMBL" id="CAJOBI010332148">
    <property type="protein sequence ID" value="CAF5200303.1"/>
    <property type="molecule type" value="Genomic_DNA"/>
</dbReference>
<evidence type="ECO:0000313" key="3">
    <source>
        <dbReference type="Proteomes" id="UP000676336"/>
    </source>
</evidence>
<dbReference type="Proteomes" id="UP000676336">
    <property type="component" value="Unassembled WGS sequence"/>
</dbReference>
<sequence>MTQSPSQQPYVPDMTDDDIELLKRLEEANRRIEYDLKSPVNSVPVTLVNSRSPELHHKQLRQDSVSSDLSNLTTDSDGNLENEWVLWNKIINNWSAYSRKKSQWVKVKILM</sequence>
<name>A0A8S3IK72_9BILA</name>
<proteinExistence type="predicted"/>